<evidence type="ECO:0000313" key="1">
    <source>
        <dbReference type="EMBL" id="CAH9113181.1"/>
    </source>
</evidence>
<name>A0AAV0DZE3_9ASTE</name>
<dbReference type="Proteomes" id="UP001152523">
    <property type="component" value="Unassembled WGS sequence"/>
</dbReference>
<evidence type="ECO:0000313" key="2">
    <source>
        <dbReference type="Proteomes" id="UP001152523"/>
    </source>
</evidence>
<protein>
    <submittedName>
        <fullName evidence="1">Uncharacterized protein</fullName>
    </submittedName>
</protein>
<organism evidence="1 2">
    <name type="scientific">Cuscuta epithymum</name>
    <dbReference type="NCBI Taxonomy" id="186058"/>
    <lineage>
        <taxon>Eukaryota</taxon>
        <taxon>Viridiplantae</taxon>
        <taxon>Streptophyta</taxon>
        <taxon>Embryophyta</taxon>
        <taxon>Tracheophyta</taxon>
        <taxon>Spermatophyta</taxon>
        <taxon>Magnoliopsida</taxon>
        <taxon>eudicotyledons</taxon>
        <taxon>Gunneridae</taxon>
        <taxon>Pentapetalae</taxon>
        <taxon>asterids</taxon>
        <taxon>lamiids</taxon>
        <taxon>Solanales</taxon>
        <taxon>Convolvulaceae</taxon>
        <taxon>Cuscuteae</taxon>
        <taxon>Cuscuta</taxon>
        <taxon>Cuscuta subgen. Cuscuta</taxon>
    </lineage>
</organism>
<proteinExistence type="predicted"/>
<dbReference type="EMBL" id="CAMAPF010000204">
    <property type="protein sequence ID" value="CAH9113181.1"/>
    <property type="molecule type" value="Genomic_DNA"/>
</dbReference>
<keyword evidence="2" id="KW-1185">Reference proteome</keyword>
<dbReference type="AlphaFoldDB" id="A0AAV0DZE3"/>
<gene>
    <name evidence="1" type="ORF">CEPIT_LOCUS20196</name>
</gene>
<sequence length="104" mass="11740">MAREARDDESNVEEVLLVMPIQVSCLELSQQQSIKDNSQLDFDAVSDEGSLGYDSDQKRPEPALVPKKIGNCLGHHFDKGIVFFFKLAIVLLRITYRVRTLCIS</sequence>
<comment type="caution">
    <text evidence="1">The sequence shown here is derived from an EMBL/GenBank/DDBJ whole genome shotgun (WGS) entry which is preliminary data.</text>
</comment>
<accession>A0AAV0DZE3</accession>
<reference evidence="1" key="1">
    <citation type="submission" date="2022-07" db="EMBL/GenBank/DDBJ databases">
        <authorList>
            <person name="Macas J."/>
            <person name="Novak P."/>
            <person name="Neumann P."/>
        </authorList>
    </citation>
    <scope>NUCLEOTIDE SEQUENCE</scope>
</reference>